<gene>
    <name evidence="1" type="primary">Bbln</name>
</gene>
<sequence length="136" mass="14807">MASGKQSTLPLTPCWTRSTPVWTTWRRRTTTSMPASRSCWSPTGRHALSSSSSLGRPLVMPVPKLWEFPSRPKPCLPGHLLPGLDTFESPSGSACLCQPPLPSCPPEARCGSVAYSIACLPSSWAFPTSPRIQYLH</sequence>
<organism evidence="1">
    <name type="scientific">Castor canadensis</name>
    <name type="common">American beaver</name>
    <dbReference type="NCBI Taxonomy" id="51338"/>
    <lineage>
        <taxon>Eukaryota</taxon>
        <taxon>Metazoa</taxon>
        <taxon>Chordata</taxon>
        <taxon>Craniata</taxon>
        <taxon>Vertebrata</taxon>
        <taxon>Euteleostomi</taxon>
        <taxon>Mammalia</taxon>
        <taxon>Eutheria</taxon>
        <taxon>Euarchontoglires</taxon>
        <taxon>Glires</taxon>
        <taxon>Rodentia</taxon>
        <taxon>Castorimorpha</taxon>
        <taxon>Castoridae</taxon>
        <taxon>Castor</taxon>
    </lineage>
</organism>
<proteinExistence type="predicted"/>
<reference evidence="1" key="1">
    <citation type="submission" date="2023-09" db="UniProtKB">
        <authorList>
            <consortium name="Ensembl"/>
        </authorList>
    </citation>
    <scope>IDENTIFICATION</scope>
</reference>
<accession>A0A8C0XLE2</accession>
<name>A0A8C0XLE2_CASCN</name>
<evidence type="ECO:0000313" key="1">
    <source>
        <dbReference type="Ensembl" id="ENSCCNP00000028491.1"/>
    </source>
</evidence>
<dbReference type="Ensembl" id="ENSCCNT00000035983.1">
    <property type="protein sequence ID" value="ENSCCNP00000028491.1"/>
    <property type="gene ID" value="ENSCCNG00000027436.1"/>
</dbReference>
<dbReference type="AlphaFoldDB" id="A0A8C0XLE2"/>
<protein>
    <submittedName>
        <fullName evidence="1">Uncharacterized protein</fullName>
    </submittedName>
</protein>